<dbReference type="Proteomes" id="UP001347796">
    <property type="component" value="Unassembled WGS sequence"/>
</dbReference>
<dbReference type="Gene3D" id="2.60.40.200">
    <property type="entry name" value="Superoxide dismutase, copper/zinc binding domain"/>
    <property type="match status" value="1"/>
</dbReference>
<dbReference type="EMBL" id="JAZGQO010000006">
    <property type="protein sequence ID" value="KAK6185185.1"/>
    <property type="molecule type" value="Genomic_DNA"/>
</dbReference>
<keyword evidence="2" id="KW-0732">Signal</keyword>
<dbReference type="GO" id="GO:0004784">
    <property type="term" value="F:superoxide dismutase activity"/>
    <property type="evidence" value="ECO:0007669"/>
    <property type="project" value="UniProtKB-EC"/>
</dbReference>
<evidence type="ECO:0000256" key="1">
    <source>
        <dbReference type="RuleBase" id="RU000393"/>
    </source>
</evidence>
<comment type="cofactor">
    <cofactor evidence="1">
        <name>Zn(2+)</name>
        <dbReference type="ChEBI" id="CHEBI:29105"/>
    </cofactor>
    <text evidence="1">Binds 1 zinc ion per subunit.</text>
</comment>
<dbReference type="Pfam" id="PF00080">
    <property type="entry name" value="Sod_Cu"/>
    <property type="match status" value="1"/>
</dbReference>
<dbReference type="SUPFAM" id="SSF49329">
    <property type="entry name" value="Cu,Zn superoxide dismutase-like"/>
    <property type="match status" value="1"/>
</dbReference>
<accession>A0AAN8JY01</accession>
<organism evidence="4 5">
    <name type="scientific">Patella caerulea</name>
    <name type="common">Rayed Mediterranean limpet</name>
    <dbReference type="NCBI Taxonomy" id="87958"/>
    <lineage>
        <taxon>Eukaryota</taxon>
        <taxon>Metazoa</taxon>
        <taxon>Spiralia</taxon>
        <taxon>Lophotrochozoa</taxon>
        <taxon>Mollusca</taxon>
        <taxon>Gastropoda</taxon>
        <taxon>Patellogastropoda</taxon>
        <taxon>Patelloidea</taxon>
        <taxon>Patellidae</taxon>
        <taxon>Patella</taxon>
    </lineage>
</organism>
<feature type="signal peptide" evidence="2">
    <location>
        <begin position="1"/>
        <end position="20"/>
    </location>
</feature>
<dbReference type="InterPro" id="IPR036423">
    <property type="entry name" value="SOD-like_Cu/Zn_dom_sf"/>
</dbReference>
<proteinExistence type="inferred from homology"/>
<keyword evidence="5" id="KW-1185">Reference proteome</keyword>
<evidence type="ECO:0000313" key="4">
    <source>
        <dbReference type="EMBL" id="KAK6185185.1"/>
    </source>
</evidence>
<sequence length="240" mass="26494">MNGMVFALLCFCVLYRDVEPTSRRLFTGRVRGHRFSNGRNYYTLLRNNRRNDLTVSQQVSQQNGCQLSRVSAICTVIPTRRNSVEGRIFFVQDVNSQCVHNSWLTVKVELQGLDSSAGVRNHGLHIHQFGDLGNGCLAAGSHYNPFAKNHGDRNRYERHIGDMGNVREDNDGSITEIFTVPVTSIVGENSVIGRAVVLHAGEDDLGLVNNENSRTTGNSGSRLACCVIGRSNQVPNDFGA</sequence>
<comment type="function">
    <text evidence="1">Destroys radicals which are normally produced within the cells and which are toxic to biological systems.</text>
</comment>
<gene>
    <name evidence="4" type="ORF">SNE40_007473</name>
</gene>
<keyword evidence="1" id="KW-0186">Copper</keyword>
<dbReference type="GO" id="GO:0005507">
    <property type="term" value="F:copper ion binding"/>
    <property type="evidence" value="ECO:0007669"/>
    <property type="project" value="InterPro"/>
</dbReference>
<comment type="caution">
    <text evidence="4">The sequence shown here is derived from an EMBL/GenBank/DDBJ whole genome shotgun (WGS) entry which is preliminary data.</text>
</comment>
<keyword evidence="1" id="KW-0560">Oxidoreductase</keyword>
<feature type="domain" description="Superoxide dismutase copper/zinc binding" evidence="3">
    <location>
        <begin position="84"/>
        <end position="228"/>
    </location>
</feature>
<dbReference type="InterPro" id="IPR001424">
    <property type="entry name" value="SOD_Cu_Zn_dom"/>
</dbReference>
<comment type="catalytic activity">
    <reaction evidence="1">
        <text>2 superoxide + 2 H(+) = H2O2 + O2</text>
        <dbReference type="Rhea" id="RHEA:20696"/>
        <dbReference type="ChEBI" id="CHEBI:15378"/>
        <dbReference type="ChEBI" id="CHEBI:15379"/>
        <dbReference type="ChEBI" id="CHEBI:16240"/>
        <dbReference type="ChEBI" id="CHEBI:18421"/>
        <dbReference type="EC" id="1.15.1.1"/>
    </reaction>
</comment>
<protein>
    <recommendedName>
        <fullName evidence="1">Superoxide dismutase [Cu-Zn]</fullName>
        <ecNumber evidence="1">1.15.1.1</ecNumber>
    </recommendedName>
</protein>
<dbReference type="PROSITE" id="PS00332">
    <property type="entry name" value="SOD_CU_ZN_2"/>
    <property type="match status" value="1"/>
</dbReference>
<feature type="chain" id="PRO_5042901209" description="Superoxide dismutase [Cu-Zn]" evidence="2">
    <location>
        <begin position="21"/>
        <end position="240"/>
    </location>
</feature>
<keyword evidence="1" id="KW-0479">Metal-binding</keyword>
<reference evidence="4 5" key="1">
    <citation type="submission" date="2024-01" db="EMBL/GenBank/DDBJ databases">
        <title>The genome of the rayed Mediterranean limpet Patella caerulea (Linnaeus, 1758).</title>
        <authorList>
            <person name="Anh-Thu Weber A."/>
            <person name="Halstead-Nussloch G."/>
        </authorList>
    </citation>
    <scope>NUCLEOTIDE SEQUENCE [LARGE SCALE GENOMIC DNA]</scope>
    <source>
        <strain evidence="4">AATW-2023a</strain>
        <tissue evidence="4">Whole specimen</tissue>
    </source>
</reference>
<dbReference type="CDD" id="cd00305">
    <property type="entry name" value="Cu-Zn_Superoxide_Dismutase"/>
    <property type="match status" value="1"/>
</dbReference>
<dbReference type="EC" id="1.15.1.1" evidence="1"/>
<evidence type="ECO:0000259" key="3">
    <source>
        <dbReference type="Pfam" id="PF00080"/>
    </source>
</evidence>
<comment type="similarity">
    <text evidence="1">Belongs to the Cu-Zn superoxide dismutase family.</text>
</comment>
<dbReference type="PANTHER" id="PTHR10003">
    <property type="entry name" value="SUPEROXIDE DISMUTASE CU-ZN -RELATED"/>
    <property type="match status" value="1"/>
</dbReference>
<evidence type="ECO:0000313" key="5">
    <source>
        <dbReference type="Proteomes" id="UP001347796"/>
    </source>
</evidence>
<dbReference type="InterPro" id="IPR018152">
    <property type="entry name" value="SOD_Cu/Zn_BS"/>
</dbReference>
<keyword evidence="1" id="KW-0862">Zinc</keyword>
<evidence type="ECO:0000256" key="2">
    <source>
        <dbReference type="SAM" id="SignalP"/>
    </source>
</evidence>
<dbReference type="InterPro" id="IPR024134">
    <property type="entry name" value="SOD_Cu/Zn_/chaperone"/>
</dbReference>
<dbReference type="AlphaFoldDB" id="A0AAN8JY01"/>
<dbReference type="PRINTS" id="PR00068">
    <property type="entry name" value="CUZNDISMTASE"/>
</dbReference>
<comment type="cofactor">
    <cofactor evidence="1">
        <name>Cu cation</name>
        <dbReference type="ChEBI" id="CHEBI:23378"/>
    </cofactor>
    <text evidence="1">Binds 1 copper ion per subunit.</text>
</comment>
<name>A0AAN8JY01_PATCE</name>